<dbReference type="Gene3D" id="2.120.10.30">
    <property type="entry name" value="TolB, C-terminal domain"/>
    <property type="match status" value="2"/>
</dbReference>
<dbReference type="PANTHER" id="PTHR43135:SF3">
    <property type="entry name" value="ALPHA-D-RIBOSE 1-METHYLPHOSPHONATE 5-TRIPHOSPHATE DIPHOSPHATASE"/>
    <property type="match status" value="1"/>
</dbReference>
<gene>
    <name evidence="3" type="ORF">ACFPN2_01755</name>
</gene>
<dbReference type="PANTHER" id="PTHR43135">
    <property type="entry name" value="ALPHA-D-RIBOSE 1-METHYLPHOSPHONATE 5-TRIPHOSPHATE DIPHOSPHATASE"/>
    <property type="match status" value="1"/>
</dbReference>
<sequence>MRLAKVATIFGLLALSALAEAGADSQSLPLQGHTRPVSFTVDEGTWISVDQTPNGEQVVFDLLGDLYRMPAAGGTAVALTRGIPFDSQPRVSPDGQWIAFISDRDGDDNLWIMRRSDCTIRQLSHTPQGIAIAPSWTADSQQVLVAEATAYLAAEAKFRLYSLSGDVVDIKDKDGKPVTGSGGVLSRDGKYLYFAQRDPADEARYGMPIAQIRRLDLARGTLETLTNGRGGGTKPVLSSDGKLLIYASREEGKTVLRRRDLTSGADVLLTGTVQQDRQEYGRVLRGDHLPGYVLTDHDQSVLLSADGKIRRIRLRDGMSRDVPFRADVSLEVGPQLHKPQRVEQGPVMARIAQSPSFSPDGQRIAMSMLAKLYVMPARAGAAPKRVTRGDALEYQPVWSPDGEWLAYIVWSHDSGQIWKVRADGRDARQLTTNAAFYTDLAFSPDGQRVLAMRGNARMLANTAESALLRIPLDLIWIPASGGDANVIAASYSSRYPHFSNDAERVYTTDGHGLYSILYDGTDQRTHLRITGRFDARSNSQPTAERIVVSPKADAALAIIDKQVWWVKSLPQGEPNLAINVHGDNPSAVRLTDYGADFFDWTRNGKAAAWAVGSTVYRRQIDRADTGASIGAGARESAPDVEAISVKLSVPRATPKGTLVLRGANVIPMSSPNGTLALRGENVAPMSSQTADVVTNADVVIDGNRIVGVGPRGSIEFPANARVVDVAGKFIVPGFIDVHSHWKFNSREIQDPDNWSLRANLAYGVTTGLDVQTNHAENFVYQDMVETGQTIGPRAMMVGPGVFGINNYKTFETNFQSYEETLAYLRRYKQDYRTSNIKAYLPGNRRQRQWIVLASEQLGLMPTTEGFGDPFLAITHALDGMHGNEHALMDSPLYDDVVQTFARTQISHTPTLNITHYGLAGVEYFLARVDVQNDAKLNRFYPRSRLLELSARRRVWARDDEFRFRVMAEQAAKIQRAGGLVGIGSHGEVQGLGYHWELQMMEMGGMQPAEILRAATRDGARIIGVEQDLGSLEKGKLGDLVVLEANPLQGIANANAIKYVMRNGVLYDGDTLSVATPAKDK</sequence>
<dbReference type="SUPFAM" id="SSF82171">
    <property type="entry name" value="DPP6 N-terminal domain-like"/>
    <property type="match status" value="1"/>
</dbReference>
<dbReference type="RefSeq" id="WP_380594360.1">
    <property type="nucleotide sequence ID" value="NZ_JBHSDU010000001.1"/>
</dbReference>
<dbReference type="Pfam" id="PF01979">
    <property type="entry name" value="Amidohydro_1"/>
    <property type="match status" value="1"/>
</dbReference>
<evidence type="ECO:0000256" key="1">
    <source>
        <dbReference type="SAM" id="SignalP"/>
    </source>
</evidence>
<dbReference type="Pfam" id="PF07676">
    <property type="entry name" value="PD40"/>
    <property type="match status" value="2"/>
</dbReference>
<reference evidence="4" key="1">
    <citation type="journal article" date="2019" name="Int. J. Syst. Evol. Microbiol.">
        <title>The Global Catalogue of Microorganisms (GCM) 10K type strain sequencing project: providing services to taxonomists for standard genome sequencing and annotation.</title>
        <authorList>
            <consortium name="The Broad Institute Genomics Platform"/>
            <consortium name="The Broad Institute Genome Sequencing Center for Infectious Disease"/>
            <person name="Wu L."/>
            <person name="Ma J."/>
        </authorList>
    </citation>
    <scope>NUCLEOTIDE SEQUENCE [LARGE SCALE GENOMIC DNA]</scope>
    <source>
        <strain evidence="4">CGMCC 1.10759</strain>
    </source>
</reference>
<accession>A0ABV8SMH4</accession>
<evidence type="ECO:0000313" key="4">
    <source>
        <dbReference type="Proteomes" id="UP001595904"/>
    </source>
</evidence>
<proteinExistence type="predicted"/>
<feature type="signal peptide" evidence="1">
    <location>
        <begin position="1"/>
        <end position="21"/>
    </location>
</feature>
<dbReference type="Pfam" id="PF26549">
    <property type="entry name" value="Tricorn_N"/>
    <property type="match status" value="1"/>
</dbReference>
<evidence type="ECO:0000259" key="2">
    <source>
        <dbReference type="Pfam" id="PF01979"/>
    </source>
</evidence>
<dbReference type="SUPFAM" id="SSF51556">
    <property type="entry name" value="Metallo-dependent hydrolases"/>
    <property type="match status" value="1"/>
</dbReference>
<comment type="caution">
    <text evidence="3">The sequence shown here is derived from an EMBL/GenBank/DDBJ whole genome shotgun (WGS) entry which is preliminary data.</text>
</comment>
<dbReference type="Gene3D" id="3.20.20.140">
    <property type="entry name" value="Metal-dependent hydrolases"/>
    <property type="match status" value="1"/>
</dbReference>
<dbReference type="InterPro" id="IPR051781">
    <property type="entry name" value="Metallo-dep_Hydrolase"/>
</dbReference>
<dbReference type="InterPro" id="IPR011659">
    <property type="entry name" value="WD40"/>
</dbReference>
<organism evidence="3 4">
    <name type="scientific">Steroidobacter flavus</name>
    <dbReference type="NCBI Taxonomy" id="1842136"/>
    <lineage>
        <taxon>Bacteria</taxon>
        <taxon>Pseudomonadati</taxon>
        <taxon>Pseudomonadota</taxon>
        <taxon>Gammaproteobacteria</taxon>
        <taxon>Steroidobacterales</taxon>
        <taxon>Steroidobacteraceae</taxon>
        <taxon>Steroidobacter</taxon>
    </lineage>
</organism>
<keyword evidence="4" id="KW-1185">Reference proteome</keyword>
<dbReference type="SUPFAM" id="SSF51338">
    <property type="entry name" value="Composite domain of metallo-dependent hydrolases"/>
    <property type="match status" value="1"/>
</dbReference>
<dbReference type="InterPro" id="IPR011042">
    <property type="entry name" value="6-blade_b-propeller_TolB-like"/>
</dbReference>
<protein>
    <submittedName>
        <fullName evidence="3">Amidohydrolase family protein</fullName>
    </submittedName>
</protein>
<dbReference type="EMBL" id="JBHSDU010000001">
    <property type="protein sequence ID" value="MFC4307793.1"/>
    <property type="molecule type" value="Genomic_DNA"/>
</dbReference>
<dbReference type="InterPro" id="IPR032466">
    <property type="entry name" value="Metal_Hydrolase"/>
</dbReference>
<evidence type="ECO:0000313" key="3">
    <source>
        <dbReference type="EMBL" id="MFC4307793.1"/>
    </source>
</evidence>
<dbReference type="Proteomes" id="UP001595904">
    <property type="component" value="Unassembled WGS sequence"/>
</dbReference>
<feature type="domain" description="Amidohydrolase-related" evidence="2">
    <location>
        <begin position="1000"/>
        <end position="1064"/>
    </location>
</feature>
<name>A0ABV8SMH4_9GAMM</name>
<dbReference type="InterPro" id="IPR011059">
    <property type="entry name" value="Metal-dep_hydrolase_composite"/>
</dbReference>
<dbReference type="InterPro" id="IPR006680">
    <property type="entry name" value="Amidohydro-rel"/>
</dbReference>
<keyword evidence="1" id="KW-0732">Signal</keyword>
<dbReference type="Gene3D" id="2.30.40.10">
    <property type="entry name" value="Urease, subunit C, domain 1"/>
    <property type="match status" value="2"/>
</dbReference>
<feature type="chain" id="PRO_5047381686" evidence="1">
    <location>
        <begin position="22"/>
        <end position="1080"/>
    </location>
</feature>